<dbReference type="InterPro" id="IPR058717">
    <property type="entry name" value="Phage_L5_Integrase_N"/>
</dbReference>
<dbReference type="Gene3D" id="1.10.443.10">
    <property type="entry name" value="Intergrase catalytic core"/>
    <property type="match status" value="1"/>
</dbReference>
<dbReference type="PANTHER" id="PTHR30349">
    <property type="entry name" value="PHAGE INTEGRASE-RELATED"/>
    <property type="match status" value="1"/>
</dbReference>
<name>A0A0F0KQI0_9MICO</name>
<keyword evidence="3" id="KW-0233">DNA recombination</keyword>
<dbReference type="Gene3D" id="1.10.150.130">
    <property type="match status" value="1"/>
</dbReference>
<feature type="domain" description="Tyr recombinase" evidence="5">
    <location>
        <begin position="161"/>
        <end position="349"/>
    </location>
</feature>
<evidence type="ECO:0000256" key="1">
    <source>
        <dbReference type="ARBA" id="ARBA00008857"/>
    </source>
</evidence>
<organism evidence="6 7">
    <name type="scientific">Microbacterium foliorum</name>
    <dbReference type="NCBI Taxonomy" id="104336"/>
    <lineage>
        <taxon>Bacteria</taxon>
        <taxon>Bacillati</taxon>
        <taxon>Actinomycetota</taxon>
        <taxon>Actinomycetes</taxon>
        <taxon>Micrococcales</taxon>
        <taxon>Microbacteriaceae</taxon>
        <taxon>Microbacterium</taxon>
    </lineage>
</organism>
<evidence type="ECO:0000256" key="3">
    <source>
        <dbReference type="ARBA" id="ARBA00023172"/>
    </source>
</evidence>
<protein>
    <submittedName>
        <fullName evidence="6">Putative prophage phiRv2 integrase</fullName>
    </submittedName>
</protein>
<dbReference type="PATRIC" id="fig|104336.4.peg.1104"/>
<feature type="compositionally biased region" description="Basic residues" evidence="4">
    <location>
        <begin position="24"/>
        <end position="33"/>
    </location>
</feature>
<dbReference type="GO" id="GO:0006310">
    <property type="term" value="P:DNA recombination"/>
    <property type="evidence" value="ECO:0007669"/>
    <property type="project" value="UniProtKB-KW"/>
</dbReference>
<dbReference type="InterPro" id="IPR050090">
    <property type="entry name" value="Tyrosine_recombinase_XerCD"/>
</dbReference>
<proteinExistence type="inferred from homology"/>
<dbReference type="InterPro" id="IPR002104">
    <property type="entry name" value="Integrase_catalytic"/>
</dbReference>
<accession>A0A0F0KQI0</accession>
<dbReference type="CDD" id="cd00397">
    <property type="entry name" value="DNA_BRE_C"/>
    <property type="match status" value="1"/>
</dbReference>
<evidence type="ECO:0000313" key="6">
    <source>
        <dbReference type="EMBL" id="KJL23138.1"/>
    </source>
</evidence>
<dbReference type="GO" id="GO:0015074">
    <property type="term" value="P:DNA integration"/>
    <property type="evidence" value="ECO:0007669"/>
    <property type="project" value="InterPro"/>
</dbReference>
<feature type="region of interest" description="Disordered" evidence="4">
    <location>
        <begin position="1"/>
        <end position="48"/>
    </location>
</feature>
<dbReference type="Pfam" id="PF00589">
    <property type="entry name" value="Phage_integrase"/>
    <property type="match status" value="1"/>
</dbReference>
<reference evidence="6 7" key="1">
    <citation type="submission" date="2015-02" db="EMBL/GenBank/DDBJ databases">
        <title>Draft genome sequences of ten Microbacterium spp. with emphasis on heavy metal contaminated environments.</title>
        <authorList>
            <person name="Corretto E."/>
        </authorList>
    </citation>
    <scope>NUCLEOTIDE SEQUENCE [LARGE SCALE GENOMIC DNA]</scope>
    <source>
        <strain evidence="6 7">DSM 12966</strain>
    </source>
</reference>
<evidence type="ECO:0000259" key="5">
    <source>
        <dbReference type="PROSITE" id="PS51898"/>
    </source>
</evidence>
<dbReference type="EMBL" id="JYIU01000036">
    <property type="protein sequence ID" value="KJL23138.1"/>
    <property type="molecule type" value="Genomic_DNA"/>
</dbReference>
<dbReference type="GO" id="GO:0003677">
    <property type="term" value="F:DNA binding"/>
    <property type="evidence" value="ECO:0007669"/>
    <property type="project" value="UniProtKB-KW"/>
</dbReference>
<keyword evidence="2" id="KW-0238">DNA-binding</keyword>
<dbReference type="AlphaFoldDB" id="A0A0F0KQI0"/>
<evidence type="ECO:0000256" key="4">
    <source>
        <dbReference type="SAM" id="MobiDB-lite"/>
    </source>
</evidence>
<dbReference type="PANTHER" id="PTHR30349:SF64">
    <property type="entry name" value="PROPHAGE INTEGRASE INTD-RELATED"/>
    <property type="match status" value="1"/>
</dbReference>
<keyword evidence="7" id="KW-1185">Reference proteome</keyword>
<evidence type="ECO:0000313" key="7">
    <source>
        <dbReference type="Proteomes" id="UP000033572"/>
    </source>
</evidence>
<sequence>MEQPRQLASGRWQARVTGPDGKRHSAGTHRSKRKAQDAQVSKLAELRKSSPGEVAEPIRFDTYAEGYLWTRRPGEPGALAPMSYYKEQRRLAILNKTFGHLALHEITSMQVRGWWNAHSTARSARRDTYRLLKTIMTLAVDDELITRNPCRVKNAAKDVSQKRPTFTESDVAKLYFSTDEVQTRGLLTLLSGTAMRIGEAVALDWEDISFFDATANVLRHLTPKGMRTGTKTGEEDTRHLALPTWVSKELEALYALRSEQGEVTGAVFNNQRGGRLSVDSAERIFRKLRKVAGLEEMHLHDLRHISLTTYGRQPGVTLADIMARGGHKSERIAMRYQHTDSERDRQMVSTLPNPMAAEHQK</sequence>
<dbReference type="InterPro" id="IPR011010">
    <property type="entry name" value="DNA_brk_join_enz"/>
</dbReference>
<gene>
    <name evidence="6" type="ORF">RN50_01076</name>
</gene>
<comment type="similarity">
    <text evidence="1">Belongs to the 'phage' integrase family.</text>
</comment>
<dbReference type="InterPro" id="IPR013762">
    <property type="entry name" value="Integrase-like_cat_sf"/>
</dbReference>
<evidence type="ECO:0000256" key="2">
    <source>
        <dbReference type="ARBA" id="ARBA00023125"/>
    </source>
</evidence>
<dbReference type="Pfam" id="PF26003">
    <property type="entry name" value="Integrase_N_phage"/>
    <property type="match status" value="1"/>
</dbReference>
<dbReference type="SUPFAM" id="SSF56349">
    <property type="entry name" value="DNA breaking-rejoining enzymes"/>
    <property type="match status" value="1"/>
</dbReference>
<feature type="region of interest" description="Disordered" evidence="4">
    <location>
        <begin position="338"/>
        <end position="361"/>
    </location>
</feature>
<comment type="caution">
    <text evidence="6">The sequence shown here is derived from an EMBL/GenBank/DDBJ whole genome shotgun (WGS) entry which is preliminary data.</text>
</comment>
<dbReference type="Proteomes" id="UP000033572">
    <property type="component" value="Unassembled WGS sequence"/>
</dbReference>
<dbReference type="KEGG" id="mfol:DXT68_11235"/>
<dbReference type="PROSITE" id="PS51898">
    <property type="entry name" value="TYR_RECOMBINASE"/>
    <property type="match status" value="1"/>
</dbReference>
<dbReference type="InterPro" id="IPR010998">
    <property type="entry name" value="Integrase_recombinase_N"/>
</dbReference>